<keyword evidence="6 9" id="KW-1133">Transmembrane helix</keyword>
<reference evidence="12 13" key="1">
    <citation type="submission" date="2018-12" db="EMBL/GenBank/DDBJ databases">
        <title>bacterium Hansschlegelia zhihuaiae S113.</title>
        <authorList>
            <person name="He J."/>
        </authorList>
    </citation>
    <scope>NUCLEOTIDE SEQUENCE [LARGE SCALE GENOMIC DNA]</scope>
    <source>
        <strain evidence="12 13">S 113</strain>
    </source>
</reference>
<feature type="region of interest" description="Disordered" evidence="10">
    <location>
        <begin position="21"/>
        <end position="52"/>
    </location>
</feature>
<dbReference type="InterPro" id="IPR007387">
    <property type="entry name" value="TRAP_DctQ"/>
</dbReference>
<dbReference type="OrthoDB" id="7843639at2"/>
<comment type="similarity">
    <text evidence="8 9">Belongs to the TRAP transporter small permease family.</text>
</comment>
<evidence type="ECO:0000259" key="11">
    <source>
        <dbReference type="Pfam" id="PF04290"/>
    </source>
</evidence>
<evidence type="ECO:0000256" key="3">
    <source>
        <dbReference type="ARBA" id="ARBA00022475"/>
    </source>
</evidence>
<dbReference type="InterPro" id="IPR055348">
    <property type="entry name" value="DctQ"/>
</dbReference>
<dbReference type="Proteomes" id="UP000289708">
    <property type="component" value="Unassembled WGS sequence"/>
</dbReference>
<sequence>MGPGELSRGGPEAGLHGLASERRAGRHPQLRPLPDAGDADLSDHARGGVHAPPRFASARRRMTALAWTKAPGRFGDAVRVFDRALLAANRALMIAALAAMAVLVFVSVSLRYLTNDAILWAEELSRYLMVWLTFVGVGPVLRLGGHVAVDNLHVAASPRIARALRVVVAALIVIFAAYMAYVGFGYVARSWRQTTPVLHMPFAYVAMAVPVGFGLAVWHLLMILAPYVRDGAFETSDDLEPEEAAAA</sequence>
<evidence type="ECO:0000256" key="1">
    <source>
        <dbReference type="ARBA" id="ARBA00004429"/>
    </source>
</evidence>
<dbReference type="GO" id="GO:0005886">
    <property type="term" value="C:plasma membrane"/>
    <property type="evidence" value="ECO:0007669"/>
    <property type="project" value="UniProtKB-SubCell"/>
</dbReference>
<dbReference type="Pfam" id="PF04290">
    <property type="entry name" value="DctQ"/>
    <property type="match status" value="1"/>
</dbReference>
<dbReference type="AlphaFoldDB" id="A0A4Q0MP11"/>
<evidence type="ECO:0000256" key="10">
    <source>
        <dbReference type="SAM" id="MobiDB-lite"/>
    </source>
</evidence>
<dbReference type="GO" id="GO:0015740">
    <property type="term" value="P:C4-dicarboxylate transport"/>
    <property type="evidence" value="ECO:0007669"/>
    <property type="project" value="TreeGrafter"/>
</dbReference>
<evidence type="ECO:0000256" key="5">
    <source>
        <dbReference type="ARBA" id="ARBA00022692"/>
    </source>
</evidence>
<evidence type="ECO:0000256" key="9">
    <source>
        <dbReference type="RuleBase" id="RU369079"/>
    </source>
</evidence>
<dbReference type="EMBL" id="RYFI01000001">
    <property type="protein sequence ID" value="RXF75627.1"/>
    <property type="molecule type" value="Genomic_DNA"/>
</dbReference>
<feature type="transmembrane region" description="Helical" evidence="9">
    <location>
        <begin position="124"/>
        <end position="143"/>
    </location>
</feature>
<feature type="transmembrane region" description="Helical" evidence="9">
    <location>
        <begin position="163"/>
        <end position="182"/>
    </location>
</feature>
<accession>A0A4Q0MP11</accession>
<keyword evidence="4 9" id="KW-0997">Cell inner membrane</keyword>
<comment type="function">
    <text evidence="9">Part of the tripartite ATP-independent periplasmic (TRAP) transport system.</text>
</comment>
<comment type="subcellular location">
    <subcellularLocation>
        <location evidence="1 9">Cell inner membrane</location>
        <topology evidence="1 9">Multi-pass membrane protein</topology>
    </subcellularLocation>
</comment>
<comment type="subunit">
    <text evidence="9">The complex comprises the extracytoplasmic solute receptor protein and the two transmembrane proteins.</text>
</comment>
<feature type="transmembrane region" description="Helical" evidence="9">
    <location>
        <begin position="91"/>
        <end position="112"/>
    </location>
</feature>
<name>A0A4Q0MP11_9HYPH</name>
<keyword evidence="2 9" id="KW-0813">Transport</keyword>
<dbReference type="GO" id="GO:0022857">
    <property type="term" value="F:transmembrane transporter activity"/>
    <property type="evidence" value="ECO:0007669"/>
    <property type="project" value="UniProtKB-UniRule"/>
</dbReference>
<evidence type="ECO:0000256" key="2">
    <source>
        <dbReference type="ARBA" id="ARBA00022448"/>
    </source>
</evidence>
<evidence type="ECO:0000256" key="4">
    <source>
        <dbReference type="ARBA" id="ARBA00022519"/>
    </source>
</evidence>
<comment type="caution">
    <text evidence="12">The sequence shown here is derived from an EMBL/GenBank/DDBJ whole genome shotgun (WGS) entry which is preliminary data.</text>
</comment>
<feature type="domain" description="Tripartite ATP-independent periplasmic transporters DctQ component" evidence="11">
    <location>
        <begin position="100"/>
        <end position="222"/>
    </location>
</feature>
<dbReference type="PANTHER" id="PTHR35011:SF2">
    <property type="entry name" value="2,3-DIKETO-L-GULONATE TRAP TRANSPORTER SMALL PERMEASE PROTEIN YIAM"/>
    <property type="match status" value="1"/>
</dbReference>
<keyword evidence="5 9" id="KW-0812">Transmembrane</keyword>
<evidence type="ECO:0000313" key="13">
    <source>
        <dbReference type="Proteomes" id="UP000289708"/>
    </source>
</evidence>
<evidence type="ECO:0000313" key="12">
    <source>
        <dbReference type="EMBL" id="RXF75627.1"/>
    </source>
</evidence>
<dbReference type="PANTHER" id="PTHR35011">
    <property type="entry name" value="2,3-DIKETO-L-GULONATE TRAP TRANSPORTER SMALL PERMEASE PROTEIN YIAM"/>
    <property type="match status" value="1"/>
</dbReference>
<evidence type="ECO:0000256" key="6">
    <source>
        <dbReference type="ARBA" id="ARBA00022989"/>
    </source>
</evidence>
<proteinExistence type="inferred from homology"/>
<evidence type="ECO:0000256" key="8">
    <source>
        <dbReference type="ARBA" id="ARBA00038436"/>
    </source>
</evidence>
<evidence type="ECO:0000256" key="7">
    <source>
        <dbReference type="ARBA" id="ARBA00023136"/>
    </source>
</evidence>
<keyword evidence="3" id="KW-1003">Cell membrane</keyword>
<protein>
    <recommendedName>
        <fullName evidence="9">TRAP transporter small permease protein</fullName>
    </recommendedName>
</protein>
<feature type="transmembrane region" description="Helical" evidence="9">
    <location>
        <begin position="202"/>
        <end position="224"/>
    </location>
</feature>
<keyword evidence="7 9" id="KW-0472">Membrane</keyword>
<keyword evidence="13" id="KW-1185">Reference proteome</keyword>
<gene>
    <name evidence="12" type="ORF">EK403_01970</name>
</gene>
<organism evidence="12 13">
    <name type="scientific">Hansschlegelia zhihuaiae</name>
    <dbReference type="NCBI Taxonomy" id="405005"/>
    <lineage>
        <taxon>Bacteria</taxon>
        <taxon>Pseudomonadati</taxon>
        <taxon>Pseudomonadota</taxon>
        <taxon>Alphaproteobacteria</taxon>
        <taxon>Hyphomicrobiales</taxon>
        <taxon>Methylopilaceae</taxon>
        <taxon>Hansschlegelia</taxon>
    </lineage>
</organism>